<organism evidence="2 3">
    <name type="scientific">Sphingomonas oryzagri</name>
    <dbReference type="NCBI Taxonomy" id="3042314"/>
    <lineage>
        <taxon>Bacteria</taxon>
        <taxon>Pseudomonadati</taxon>
        <taxon>Pseudomonadota</taxon>
        <taxon>Alphaproteobacteria</taxon>
        <taxon>Sphingomonadales</taxon>
        <taxon>Sphingomonadaceae</taxon>
        <taxon>Sphingomonas</taxon>
    </lineage>
</organism>
<keyword evidence="3" id="KW-1185">Reference proteome</keyword>
<sequence>MTTINRTIRSFAEITDLYAEETAAPTDRFAHAFVETVDAVKLVATDEMIIADMPDALQMQVGVEMLVTTLFDLLRDTRLETIAERLAWGIVHSFHKVAEQVDNQADHAARELGDLIRDNDGGEIATHEIEERQLLCHGLDEASEALSCMRDHAAAMFHAETGRPWSAPRATLVSGKRTASVIAGQDFLAARRQKRIERNAPTGPVVLFSGGKAWEDHALIWERLDLIRARIPTMILATTAQDKGCDAIAAAWAARSGVAVVNFALDRRLGMRAGFARNETMMRLKPVEALVCEGSGLQSHLARLVREAGVPAHFFAVRDQRTSPTMVNARRDMPKGV</sequence>
<comment type="caution">
    <text evidence="2">The sequence shown here is derived from an EMBL/GenBank/DDBJ whole genome shotgun (WGS) entry which is preliminary data.</text>
</comment>
<evidence type="ECO:0000313" key="3">
    <source>
        <dbReference type="Proteomes" id="UP001160625"/>
    </source>
</evidence>
<protein>
    <submittedName>
        <fullName evidence="2">DUF2493 domain-containing protein</fullName>
    </submittedName>
</protein>
<dbReference type="Proteomes" id="UP001160625">
    <property type="component" value="Unassembled WGS sequence"/>
</dbReference>
<gene>
    <name evidence="2" type="ORF">QGN17_10740</name>
</gene>
<dbReference type="EMBL" id="JARYGZ010000001">
    <property type="protein sequence ID" value="MDH7639208.1"/>
    <property type="molecule type" value="Genomic_DNA"/>
</dbReference>
<evidence type="ECO:0000259" key="1">
    <source>
        <dbReference type="Pfam" id="PF10686"/>
    </source>
</evidence>
<evidence type="ECO:0000313" key="2">
    <source>
        <dbReference type="EMBL" id="MDH7639208.1"/>
    </source>
</evidence>
<name>A0ABT6N2B2_9SPHN</name>
<accession>A0ABT6N2B2</accession>
<feature type="domain" description="YspA cpYpsA-related SLOG" evidence="1">
    <location>
        <begin position="204"/>
        <end position="269"/>
    </location>
</feature>
<dbReference type="Pfam" id="PF10686">
    <property type="entry name" value="YAcAr"/>
    <property type="match status" value="1"/>
</dbReference>
<dbReference type="InterPro" id="IPR019627">
    <property type="entry name" value="YAcAr"/>
</dbReference>
<reference evidence="2" key="1">
    <citation type="submission" date="2023-04" db="EMBL/GenBank/DDBJ databases">
        <title>Sphingomonas sp. MAHUQ-71 isolated from rice field.</title>
        <authorList>
            <person name="Huq M.A."/>
        </authorList>
    </citation>
    <scope>NUCLEOTIDE SEQUENCE</scope>
    <source>
        <strain evidence="2">MAHUQ-71</strain>
    </source>
</reference>
<proteinExistence type="predicted"/>
<dbReference type="RefSeq" id="WP_281044470.1">
    <property type="nucleotide sequence ID" value="NZ_JARYGZ010000001.1"/>
</dbReference>